<evidence type="ECO:0000313" key="2">
    <source>
        <dbReference type="EMBL" id="URF06484.1"/>
    </source>
</evidence>
<evidence type="ECO:0000313" key="1">
    <source>
        <dbReference type="EMBL" id="TSP13866.1"/>
    </source>
</evidence>
<accession>A0AAE9I2P1</accession>
<name>A0AAE9I2P1_9BURK</name>
<dbReference type="InterPro" id="IPR038086">
    <property type="entry name" value="DUF2789_sf"/>
</dbReference>
<dbReference type="Proteomes" id="UP001056132">
    <property type="component" value="Chromosome 2"/>
</dbReference>
<evidence type="ECO:0000313" key="4">
    <source>
        <dbReference type="Proteomes" id="UP001056132"/>
    </source>
</evidence>
<dbReference type="RefSeq" id="WP_144196559.1">
    <property type="nucleotide sequence ID" value="NZ_CAJPVH010000005.1"/>
</dbReference>
<reference evidence="2" key="2">
    <citation type="journal article" date="2022" name="Microbiol. Resour. Announc.">
        <title>Genome Sequence of Cupriavidus campinensis Strain G5, a Member of a Bacterial Consortium Capable of Polyethylene Degradation.</title>
        <authorList>
            <person name="Schneider B."/>
            <person name="Pfeiffer F."/>
            <person name="Dyall-Smith M."/>
            <person name="Kunte H.J."/>
        </authorList>
    </citation>
    <scope>NUCLEOTIDE SEQUENCE</scope>
    <source>
        <strain evidence="2">G5</strain>
    </source>
</reference>
<dbReference type="AlphaFoldDB" id="A0AAE9I2P1"/>
<organism evidence="2 4">
    <name type="scientific">Cupriavidus campinensis</name>
    <dbReference type="NCBI Taxonomy" id="151783"/>
    <lineage>
        <taxon>Bacteria</taxon>
        <taxon>Pseudomonadati</taxon>
        <taxon>Pseudomonadota</taxon>
        <taxon>Betaproteobacteria</taxon>
        <taxon>Burkholderiales</taxon>
        <taxon>Burkholderiaceae</taxon>
        <taxon>Cupriavidus</taxon>
    </lineage>
</organism>
<sequence>MDLSFHHFSDLFAQLGLPAEEADIRAFITTHSPLADDLELWEAPFWTPAQATLLRDEYMEDADWAEMVDQLNLALRGAPVPGA</sequence>
<dbReference type="EMBL" id="CP097331">
    <property type="protein sequence ID" value="URF06484.1"/>
    <property type="molecule type" value="Genomic_DNA"/>
</dbReference>
<protein>
    <submittedName>
        <fullName evidence="2">DUF2789 domain-containing protein</fullName>
    </submittedName>
</protein>
<dbReference type="Gene3D" id="1.10.10.1130">
    <property type="entry name" value="Uncharacterised protein PF10982, DUF2789"/>
    <property type="match status" value="1"/>
</dbReference>
<reference evidence="2" key="3">
    <citation type="submission" date="2022-05" db="EMBL/GenBank/DDBJ databases">
        <authorList>
            <person name="Kunte H.-J."/>
        </authorList>
    </citation>
    <scope>NUCLEOTIDE SEQUENCE</scope>
    <source>
        <strain evidence="2">G5</strain>
    </source>
</reference>
<dbReference type="EMBL" id="VCIZ01000002">
    <property type="protein sequence ID" value="TSP13866.1"/>
    <property type="molecule type" value="Genomic_DNA"/>
</dbReference>
<proteinExistence type="predicted"/>
<dbReference type="KEGG" id="ccam:M5D45_25620"/>
<gene>
    <name evidence="1" type="ORF">FGG12_05155</name>
    <name evidence="2" type="ORF">M5D45_25620</name>
</gene>
<dbReference type="InterPro" id="IPR021250">
    <property type="entry name" value="DUF2789"/>
</dbReference>
<dbReference type="Proteomes" id="UP000318943">
    <property type="component" value="Unassembled WGS sequence"/>
</dbReference>
<evidence type="ECO:0000313" key="3">
    <source>
        <dbReference type="Proteomes" id="UP000318943"/>
    </source>
</evidence>
<reference evidence="1 3" key="1">
    <citation type="submission" date="2019-05" db="EMBL/GenBank/DDBJ databases">
        <title>Whole genome sequence analysis of Cupriavidus campinensis S14E4C strain.</title>
        <authorList>
            <person name="Abbaszade G."/>
            <person name="Szabo A."/>
            <person name="Toumi M."/>
            <person name="Toth E."/>
        </authorList>
    </citation>
    <scope>NUCLEOTIDE SEQUENCE [LARGE SCALE GENOMIC DNA]</scope>
    <source>
        <strain evidence="1 3">S14E4C</strain>
    </source>
</reference>
<keyword evidence="3" id="KW-1185">Reference proteome</keyword>
<dbReference type="Pfam" id="PF10982">
    <property type="entry name" value="DUF2789"/>
    <property type="match status" value="1"/>
</dbReference>